<evidence type="ECO:0000313" key="3">
    <source>
        <dbReference type="Proteomes" id="UP001597045"/>
    </source>
</evidence>
<proteinExistence type="predicted"/>
<evidence type="ECO:0000313" key="2">
    <source>
        <dbReference type="EMBL" id="MFD1048422.1"/>
    </source>
</evidence>
<name>A0ABW3MD01_9PSEU</name>
<dbReference type="EMBL" id="JBHTIS010001585">
    <property type="protein sequence ID" value="MFD1048422.1"/>
    <property type="molecule type" value="Genomic_DNA"/>
</dbReference>
<dbReference type="Pfam" id="PF04972">
    <property type="entry name" value="BON"/>
    <property type="match status" value="1"/>
</dbReference>
<gene>
    <name evidence="2" type="ORF">ACFQ1S_24260</name>
</gene>
<reference evidence="3" key="1">
    <citation type="journal article" date="2019" name="Int. J. Syst. Evol. Microbiol.">
        <title>The Global Catalogue of Microorganisms (GCM) 10K type strain sequencing project: providing services to taxonomists for standard genome sequencing and annotation.</title>
        <authorList>
            <consortium name="The Broad Institute Genomics Platform"/>
            <consortium name="The Broad Institute Genome Sequencing Center for Infectious Disease"/>
            <person name="Wu L."/>
            <person name="Ma J."/>
        </authorList>
    </citation>
    <scope>NUCLEOTIDE SEQUENCE [LARGE SCALE GENOMIC DNA]</scope>
    <source>
        <strain evidence="3">JCM 31486</strain>
    </source>
</reference>
<keyword evidence="3" id="KW-1185">Reference proteome</keyword>
<accession>A0ABW3MD01</accession>
<sequence length="208" mass="22756">AAGMRPVEPPEDWLTKVYDGDRLVDLVFHPNHRPVTDELLDRAEHMRVGSSSALVVCGTDLLTDKLLVLDPHRCDLAPLLQIARDLREQVDWAQVAANTAESPYARALLGLLGELSIVDPAEVLVPDTPQYLVARLSRALAEDPRTAELGVHVTVRGGHVHLTGQVTCAERKAELERVVAEHVTDSLVHNDVLVADMREPAGAEEIGR</sequence>
<dbReference type="InterPro" id="IPR007055">
    <property type="entry name" value="BON_dom"/>
</dbReference>
<evidence type="ECO:0000259" key="1">
    <source>
        <dbReference type="Pfam" id="PF04972"/>
    </source>
</evidence>
<feature type="non-terminal residue" evidence="2">
    <location>
        <position position="1"/>
    </location>
</feature>
<feature type="domain" description="BON" evidence="1">
    <location>
        <begin position="133"/>
        <end position="195"/>
    </location>
</feature>
<comment type="caution">
    <text evidence="2">The sequence shown here is derived from an EMBL/GenBank/DDBJ whole genome shotgun (WGS) entry which is preliminary data.</text>
</comment>
<organism evidence="2 3">
    <name type="scientific">Kibdelosporangium lantanae</name>
    <dbReference type="NCBI Taxonomy" id="1497396"/>
    <lineage>
        <taxon>Bacteria</taxon>
        <taxon>Bacillati</taxon>
        <taxon>Actinomycetota</taxon>
        <taxon>Actinomycetes</taxon>
        <taxon>Pseudonocardiales</taxon>
        <taxon>Pseudonocardiaceae</taxon>
        <taxon>Kibdelosporangium</taxon>
    </lineage>
</organism>
<dbReference type="Proteomes" id="UP001597045">
    <property type="component" value="Unassembled WGS sequence"/>
</dbReference>
<protein>
    <submittedName>
        <fullName evidence="2">BON domain-containing protein</fullName>
    </submittedName>
</protein>